<protein>
    <submittedName>
        <fullName evidence="2">Uncharacterized protein</fullName>
    </submittedName>
</protein>
<evidence type="ECO:0000313" key="2">
    <source>
        <dbReference type="EMBL" id="KAK7862465.1"/>
    </source>
</evidence>
<sequence>MEKQMEIVSQLQYQNTQTLHKNPELLDSNILEEENCQLRAALEKLKQEQVECNEKCVSFQKSMAELELQVEQLKIHNDQAQFDSVYQEKYSILESYANMKVELAGKNNALSKEDKKTTLENGIDIENEPKEKELLL</sequence>
<comment type="caution">
    <text evidence="2">The sequence shown here is derived from an EMBL/GenBank/DDBJ whole genome shotgun (WGS) entry which is preliminary data.</text>
</comment>
<accession>A0AAN9VCQ0</accession>
<keyword evidence="3" id="KW-1185">Reference proteome</keyword>
<dbReference type="Proteomes" id="UP001378592">
    <property type="component" value="Unassembled WGS sequence"/>
</dbReference>
<proteinExistence type="predicted"/>
<dbReference type="AlphaFoldDB" id="A0AAN9VCQ0"/>
<keyword evidence="1" id="KW-0175">Coiled coil</keyword>
<organism evidence="2 3">
    <name type="scientific">Gryllus longicercus</name>
    <dbReference type="NCBI Taxonomy" id="2509291"/>
    <lineage>
        <taxon>Eukaryota</taxon>
        <taxon>Metazoa</taxon>
        <taxon>Ecdysozoa</taxon>
        <taxon>Arthropoda</taxon>
        <taxon>Hexapoda</taxon>
        <taxon>Insecta</taxon>
        <taxon>Pterygota</taxon>
        <taxon>Neoptera</taxon>
        <taxon>Polyneoptera</taxon>
        <taxon>Orthoptera</taxon>
        <taxon>Ensifera</taxon>
        <taxon>Gryllidea</taxon>
        <taxon>Grylloidea</taxon>
        <taxon>Gryllidae</taxon>
        <taxon>Gryllinae</taxon>
        <taxon>Gryllus</taxon>
    </lineage>
</organism>
<evidence type="ECO:0000313" key="3">
    <source>
        <dbReference type="Proteomes" id="UP001378592"/>
    </source>
</evidence>
<reference evidence="2 3" key="1">
    <citation type="submission" date="2024-03" db="EMBL/GenBank/DDBJ databases">
        <title>The genome assembly and annotation of the cricket Gryllus longicercus Weissman &amp; Gray.</title>
        <authorList>
            <person name="Szrajer S."/>
            <person name="Gray D."/>
            <person name="Ylla G."/>
        </authorList>
    </citation>
    <scope>NUCLEOTIDE SEQUENCE [LARGE SCALE GENOMIC DNA]</scope>
    <source>
        <strain evidence="2">DAG 2021-001</strain>
        <tissue evidence="2">Whole body minus gut</tissue>
    </source>
</reference>
<feature type="coiled-coil region" evidence="1">
    <location>
        <begin position="31"/>
        <end position="83"/>
    </location>
</feature>
<gene>
    <name evidence="2" type="ORF">R5R35_001365</name>
</gene>
<evidence type="ECO:0000256" key="1">
    <source>
        <dbReference type="SAM" id="Coils"/>
    </source>
</evidence>
<name>A0AAN9VCQ0_9ORTH</name>
<dbReference type="EMBL" id="JAZDUA010000274">
    <property type="protein sequence ID" value="KAK7862465.1"/>
    <property type="molecule type" value="Genomic_DNA"/>
</dbReference>